<proteinExistence type="predicted"/>
<evidence type="ECO:0000313" key="2">
    <source>
        <dbReference type="Proteomes" id="UP000827986"/>
    </source>
</evidence>
<organism evidence="1 2">
    <name type="scientific">Mauremys mutica</name>
    <name type="common">yellowpond turtle</name>
    <dbReference type="NCBI Taxonomy" id="74926"/>
    <lineage>
        <taxon>Eukaryota</taxon>
        <taxon>Metazoa</taxon>
        <taxon>Chordata</taxon>
        <taxon>Craniata</taxon>
        <taxon>Vertebrata</taxon>
        <taxon>Euteleostomi</taxon>
        <taxon>Archelosauria</taxon>
        <taxon>Testudinata</taxon>
        <taxon>Testudines</taxon>
        <taxon>Cryptodira</taxon>
        <taxon>Durocryptodira</taxon>
        <taxon>Testudinoidea</taxon>
        <taxon>Geoemydidae</taxon>
        <taxon>Geoemydinae</taxon>
        <taxon>Mauremys</taxon>
    </lineage>
</organism>
<gene>
    <name evidence="1" type="ORF">KIL84_000164</name>
</gene>
<protein>
    <submittedName>
        <fullName evidence="1">Uncharacterized protein</fullName>
    </submittedName>
</protein>
<dbReference type="AlphaFoldDB" id="A0A9D3XFB6"/>
<keyword evidence="2" id="KW-1185">Reference proteome</keyword>
<reference evidence="1" key="1">
    <citation type="submission" date="2021-09" db="EMBL/GenBank/DDBJ databases">
        <title>The genome of Mauremys mutica provides insights into the evolution of semi-aquatic lifestyle.</title>
        <authorList>
            <person name="Gong S."/>
            <person name="Gao Y."/>
        </authorList>
    </citation>
    <scope>NUCLEOTIDE SEQUENCE</scope>
    <source>
        <strain evidence="1">MM-2020</strain>
        <tissue evidence="1">Muscle</tissue>
    </source>
</reference>
<accession>A0A9D3XFB6</accession>
<evidence type="ECO:0000313" key="1">
    <source>
        <dbReference type="EMBL" id="KAH1178833.1"/>
    </source>
</evidence>
<dbReference type="Proteomes" id="UP000827986">
    <property type="component" value="Unassembled WGS sequence"/>
</dbReference>
<sequence>MFFSDHYLPLPDIALLRSGARLVILSDYSPPYLQHRAAPESSLPSPHQYYSALQQWFSALFADPQKVSNGAADPFGNLKTVCSSPRVQGPLPYWGLAAHPCECS</sequence>
<dbReference type="EMBL" id="JAHDVG010000473">
    <property type="protein sequence ID" value="KAH1178833.1"/>
    <property type="molecule type" value="Genomic_DNA"/>
</dbReference>
<name>A0A9D3XFB6_9SAUR</name>
<comment type="caution">
    <text evidence="1">The sequence shown here is derived from an EMBL/GenBank/DDBJ whole genome shotgun (WGS) entry which is preliminary data.</text>
</comment>